<accession>A0A344TK67</accession>
<proteinExistence type="predicted"/>
<evidence type="ECO:0000259" key="1">
    <source>
        <dbReference type="PROSITE" id="PS51677"/>
    </source>
</evidence>
<gene>
    <name evidence="2" type="ORF">DR864_15410</name>
</gene>
<feature type="domain" description="NodB homology" evidence="1">
    <location>
        <begin position="30"/>
        <end position="223"/>
    </location>
</feature>
<dbReference type="OrthoDB" id="2795102at2"/>
<dbReference type="InterPro" id="IPR011330">
    <property type="entry name" value="Glyco_hydro/deAcase_b/a-brl"/>
</dbReference>
<reference evidence="2 3" key="1">
    <citation type="submission" date="2018-07" db="EMBL/GenBank/DDBJ databases">
        <title>Genome sequencing of Runella.</title>
        <authorList>
            <person name="Baek M.-G."/>
            <person name="Yi H."/>
        </authorList>
    </citation>
    <scope>NUCLEOTIDE SEQUENCE [LARGE SCALE GENOMIC DNA]</scope>
    <source>
        <strain evidence="2 3">HYN0085</strain>
    </source>
</reference>
<dbReference type="SUPFAM" id="SSF88713">
    <property type="entry name" value="Glycoside hydrolase/deacetylase"/>
    <property type="match status" value="1"/>
</dbReference>
<evidence type="ECO:0000313" key="3">
    <source>
        <dbReference type="Proteomes" id="UP000251993"/>
    </source>
</evidence>
<dbReference type="PROSITE" id="PS51677">
    <property type="entry name" value="NODB"/>
    <property type="match status" value="1"/>
</dbReference>
<dbReference type="KEGG" id="run:DR864_15410"/>
<dbReference type="Pfam" id="PF01522">
    <property type="entry name" value="Polysacc_deac_1"/>
    <property type="match status" value="1"/>
</dbReference>
<dbReference type="PROSITE" id="PS51257">
    <property type="entry name" value="PROKAR_LIPOPROTEIN"/>
    <property type="match status" value="1"/>
</dbReference>
<dbReference type="Gene3D" id="3.20.20.370">
    <property type="entry name" value="Glycoside hydrolase/deacetylase"/>
    <property type="match status" value="1"/>
</dbReference>
<evidence type="ECO:0000313" key="2">
    <source>
        <dbReference type="EMBL" id="AXE19038.1"/>
    </source>
</evidence>
<dbReference type="InterPro" id="IPR002509">
    <property type="entry name" value="NODB_dom"/>
</dbReference>
<dbReference type="Proteomes" id="UP000251993">
    <property type="component" value="Chromosome"/>
</dbReference>
<sequence length="268" mass="30855">MKKLLLLLPVIGLGLFGCQDSTLDTNTPPAGIALSFDDRYVEEWMRLRPLLKKYNAKATFYVTQFDSLNSKEIEQLHQLVRDGHEIGAHGAAHIRVLDWLRGGGALEDFYRYEIEAELQSMRKAGFKPITFAHVGGQQTWYTDRRLLKDYFTLLRDVSMTERRVSWLTFRQPVFAIDDIYYHFDGNPKVHSLLIDQYTNITDAQLKDGLIRAKNTKSVLMLLGHRPLFEASDEPYAFSVSRLENMLAEAQRMGLKSYTMAELIQLSSR</sequence>
<dbReference type="GO" id="GO:0016810">
    <property type="term" value="F:hydrolase activity, acting on carbon-nitrogen (but not peptide) bonds"/>
    <property type="evidence" value="ECO:0007669"/>
    <property type="project" value="InterPro"/>
</dbReference>
<dbReference type="CDD" id="cd10967">
    <property type="entry name" value="CE4_GLA_like_6s"/>
    <property type="match status" value="1"/>
</dbReference>
<keyword evidence="3" id="KW-1185">Reference proteome</keyword>
<name>A0A344TK67_9BACT</name>
<dbReference type="EMBL" id="CP030850">
    <property type="protein sequence ID" value="AXE19038.1"/>
    <property type="molecule type" value="Genomic_DNA"/>
</dbReference>
<dbReference type="AlphaFoldDB" id="A0A344TK67"/>
<organism evidence="2 3">
    <name type="scientific">Runella rosea</name>
    <dbReference type="NCBI Taxonomy" id="2259595"/>
    <lineage>
        <taxon>Bacteria</taxon>
        <taxon>Pseudomonadati</taxon>
        <taxon>Bacteroidota</taxon>
        <taxon>Cytophagia</taxon>
        <taxon>Cytophagales</taxon>
        <taxon>Spirosomataceae</taxon>
        <taxon>Runella</taxon>
    </lineage>
</organism>
<dbReference type="GO" id="GO:0005975">
    <property type="term" value="P:carbohydrate metabolic process"/>
    <property type="evidence" value="ECO:0007669"/>
    <property type="project" value="InterPro"/>
</dbReference>
<protein>
    <submittedName>
        <fullName evidence="2">Polysaccharide deacetylase</fullName>
    </submittedName>
</protein>
<dbReference type="RefSeq" id="WP_114067818.1">
    <property type="nucleotide sequence ID" value="NZ_CP030850.1"/>
</dbReference>